<proteinExistence type="inferred from homology"/>
<evidence type="ECO:0000313" key="13">
    <source>
        <dbReference type="EnsemblPlants" id="QL08p006916:mrna"/>
    </source>
</evidence>
<dbReference type="InterPro" id="IPR011907">
    <property type="entry name" value="RNase_III"/>
</dbReference>
<dbReference type="EnsemblPlants" id="QL08p006916:mrna">
    <property type="protein sequence ID" value="QL08p006916:mrna"/>
    <property type="gene ID" value="QL08p006916"/>
</dbReference>
<dbReference type="Proteomes" id="UP000594261">
    <property type="component" value="Chromosome 8"/>
</dbReference>
<dbReference type="GO" id="GO:0046872">
    <property type="term" value="F:metal ion binding"/>
    <property type="evidence" value="ECO:0007669"/>
    <property type="project" value="UniProtKB-KW"/>
</dbReference>
<dbReference type="SMART" id="SM00358">
    <property type="entry name" value="DSRM"/>
    <property type="match status" value="2"/>
</dbReference>
<dbReference type="GO" id="GO:0003723">
    <property type="term" value="F:RNA binding"/>
    <property type="evidence" value="ECO:0007669"/>
    <property type="project" value="UniProtKB-UniRule"/>
</dbReference>
<dbReference type="InParanoid" id="A0A7N2M8Z2"/>
<dbReference type="SUPFAM" id="SSF69065">
    <property type="entry name" value="RNase III domain-like"/>
    <property type="match status" value="1"/>
</dbReference>
<feature type="region of interest" description="Disordered" evidence="10">
    <location>
        <begin position="181"/>
        <end position="200"/>
    </location>
</feature>
<dbReference type="CDD" id="cd00593">
    <property type="entry name" value="RIBOc"/>
    <property type="match status" value="1"/>
</dbReference>
<evidence type="ECO:0000256" key="9">
    <source>
        <dbReference type="PROSITE-ProRule" id="PRU00266"/>
    </source>
</evidence>
<feature type="region of interest" description="Disordered" evidence="10">
    <location>
        <begin position="89"/>
        <end position="114"/>
    </location>
</feature>
<dbReference type="GO" id="GO:0006364">
    <property type="term" value="P:rRNA processing"/>
    <property type="evidence" value="ECO:0007669"/>
    <property type="project" value="InterPro"/>
</dbReference>
<dbReference type="PROSITE" id="PS00517">
    <property type="entry name" value="RNASE_3_1"/>
    <property type="match status" value="1"/>
</dbReference>
<evidence type="ECO:0000256" key="10">
    <source>
        <dbReference type="SAM" id="MobiDB-lite"/>
    </source>
</evidence>
<dbReference type="GO" id="GO:0004525">
    <property type="term" value="F:ribonuclease III activity"/>
    <property type="evidence" value="ECO:0007669"/>
    <property type="project" value="InterPro"/>
</dbReference>
<dbReference type="Gene3D" id="1.10.1520.10">
    <property type="entry name" value="Ribonuclease III domain"/>
    <property type="match status" value="1"/>
</dbReference>
<keyword evidence="14" id="KW-1185">Reference proteome</keyword>
<dbReference type="SUPFAM" id="SSF54768">
    <property type="entry name" value="dsRNA-binding domain-like"/>
    <property type="match status" value="2"/>
</dbReference>
<dbReference type="EMBL" id="LRBV02000008">
    <property type="status" value="NOT_ANNOTATED_CDS"/>
    <property type="molecule type" value="Genomic_DNA"/>
</dbReference>
<feature type="compositionally biased region" description="Low complexity" evidence="10">
    <location>
        <begin position="181"/>
        <end position="194"/>
    </location>
</feature>
<evidence type="ECO:0000256" key="2">
    <source>
        <dbReference type="ARBA" id="ARBA00001946"/>
    </source>
</evidence>
<evidence type="ECO:0000259" key="12">
    <source>
        <dbReference type="PROSITE" id="PS50142"/>
    </source>
</evidence>
<dbReference type="PROSITE" id="PS50142">
    <property type="entry name" value="RNASE_3_2"/>
    <property type="match status" value="1"/>
</dbReference>
<dbReference type="Pfam" id="PF00035">
    <property type="entry name" value="dsrm"/>
    <property type="match status" value="1"/>
</dbReference>
<reference evidence="13" key="2">
    <citation type="submission" date="2021-01" db="UniProtKB">
        <authorList>
            <consortium name="EnsemblPlants"/>
        </authorList>
    </citation>
    <scope>IDENTIFICATION</scope>
</reference>
<dbReference type="FunFam" id="1.10.1520.10:FF:000004">
    <property type="entry name" value="Endoribonuclease dicer-like 1"/>
    <property type="match status" value="1"/>
</dbReference>
<organism evidence="13 14">
    <name type="scientific">Quercus lobata</name>
    <name type="common">Valley oak</name>
    <dbReference type="NCBI Taxonomy" id="97700"/>
    <lineage>
        <taxon>Eukaryota</taxon>
        <taxon>Viridiplantae</taxon>
        <taxon>Streptophyta</taxon>
        <taxon>Embryophyta</taxon>
        <taxon>Tracheophyta</taxon>
        <taxon>Spermatophyta</taxon>
        <taxon>Magnoliopsida</taxon>
        <taxon>eudicotyledons</taxon>
        <taxon>Gunneridae</taxon>
        <taxon>Pentapetalae</taxon>
        <taxon>rosids</taxon>
        <taxon>fabids</taxon>
        <taxon>Fagales</taxon>
        <taxon>Fagaceae</taxon>
        <taxon>Quercus</taxon>
    </lineage>
</organism>
<sequence length="541" mass="59598">MVVAMGFGAEVFGVAVGWWRGHGFRFGYVLRRGGGGGISSRWLSDNGGDDTNSCSFFGPVAMRSAFVSENLADSVVDMRLGELALRTNKSVKSSSSMPPPASEDRNGQSSEVHPEPCIGFLQRQNFSTEIIDSISPEDLQPTVKICIEWLDISTHWCTDLYNLPMPPSPFLYTIHTATSLSSSSSSSSSPPSTSGGAADDMASSIRAVEEILSYRFKDKSLLKEALTHSSYNNGESFKSYQRLEFVGDAVLGLALSNYVFLAYPNLEPGQLSSLRAANISTEKLARVAVRHGLHRFIRHHAAPLHDKIKEFADAVSLEDDTVVYGGLVKAPKILADIVESVAAAIYVDLNLDLQQLWVIFRALLEPIVTLEDLQKQPQPVTMLFELCQKQGKQVDIKYWKNGEKNIATVYVDGKFIASGSSEKKEIAKLNAAKQALLKLSKSMPTNFGRLDFSFGLNKSFEIDGAKQKLHELCGKKKWPKPIYSLEKDEGPPHDKKYVSSVQIPTVDGVLYIEGDEKSRVKEAQNSAASWIIRALQESNYL</sequence>
<comment type="cofactor">
    <cofactor evidence="1">
        <name>Mn(2+)</name>
        <dbReference type="ChEBI" id="CHEBI:29035"/>
    </cofactor>
</comment>
<dbReference type="Gramene" id="QL08p006916:mrna">
    <property type="protein sequence ID" value="QL08p006916:mrna"/>
    <property type="gene ID" value="QL08p006916"/>
</dbReference>
<keyword evidence="4" id="KW-0479">Metal-binding</keyword>
<feature type="domain" description="DRBM" evidence="11">
    <location>
        <begin position="378"/>
        <end position="441"/>
    </location>
</feature>
<dbReference type="InterPro" id="IPR014720">
    <property type="entry name" value="dsRBD_dom"/>
</dbReference>
<evidence type="ECO:0000256" key="6">
    <source>
        <dbReference type="ARBA" id="ARBA00022801"/>
    </source>
</evidence>
<evidence type="ECO:0000313" key="14">
    <source>
        <dbReference type="Proteomes" id="UP000594261"/>
    </source>
</evidence>
<dbReference type="FunCoup" id="A0A7N2M8Z2">
    <property type="interactions" value="3"/>
</dbReference>
<protein>
    <submittedName>
        <fullName evidence="13">Uncharacterized protein</fullName>
    </submittedName>
</protein>
<keyword evidence="6" id="KW-0378">Hydrolase</keyword>
<evidence type="ECO:0000256" key="1">
    <source>
        <dbReference type="ARBA" id="ARBA00001936"/>
    </source>
</evidence>
<keyword evidence="8 9" id="KW-0694">RNA-binding</keyword>
<keyword evidence="5" id="KW-0255">Endonuclease</keyword>
<dbReference type="InterPro" id="IPR000999">
    <property type="entry name" value="RNase_III_dom"/>
</dbReference>
<keyword evidence="3" id="KW-0540">Nuclease</keyword>
<dbReference type="GO" id="GO:0030422">
    <property type="term" value="P:siRNA processing"/>
    <property type="evidence" value="ECO:0007669"/>
    <property type="project" value="TreeGrafter"/>
</dbReference>
<evidence type="ECO:0000256" key="7">
    <source>
        <dbReference type="ARBA" id="ARBA00022842"/>
    </source>
</evidence>
<name>A0A7N2M8Z2_QUELO</name>
<dbReference type="HAMAP" id="MF_00104">
    <property type="entry name" value="RNase_III"/>
    <property type="match status" value="1"/>
</dbReference>
<dbReference type="Pfam" id="PF14709">
    <property type="entry name" value="DND1_DSRM"/>
    <property type="match status" value="1"/>
</dbReference>
<dbReference type="GO" id="GO:0005737">
    <property type="term" value="C:cytoplasm"/>
    <property type="evidence" value="ECO:0007669"/>
    <property type="project" value="TreeGrafter"/>
</dbReference>
<evidence type="ECO:0000256" key="4">
    <source>
        <dbReference type="ARBA" id="ARBA00022723"/>
    </source>
</evidence>
<dbReference type="InterPro" id="IPR036389">
    <property type="entry name" value="RNase_III_sf"/>
</dbReference>
<feature type="domain" description="DRBM" evidence="11">
    <location>
        <begin position="464"/>
        <end position="537"/>
    </location>
</feature>
<evidence type="ECO:0000256" key="5">
    <source>
        <dbReference type="ARBA" id="ARBA00022759"/>
    </source>
</evidence>
<feature type="domain" description="RNase III" evidence="12">
    <location>
        <begin position="205"/>
        <end position="350"/>
    </location>
</feature>
<dbReference type="SMART" id="SM00535">
    <property type="entry name" value="RIBOc"/>
    <property type="match status" value="1"/>
</dbReference>
<dbReference type="AlphaFoldDB" id="A0A7N2M8Z2"/>
<evidence type="ECO:0000256" key="8">
    <source>
        <dbReference type="ARBA" id="ARBA00022884"/>
    </source>
</evidence>
<dbReference type="PANTHER" id="PTHR14950">
    <property type="entry name" value="DICER-RELATED"/>
    <property type="match status" value="1"/>
</dbReference>
<dbReference type="OMA" id="DISTHWC"/>
<dbReference type="Gene3D" id="3.30.160.20">
    <property type="match status" value="2"/>
</dbReference>
<dbReference type="PANTHER" id="PTHR14950:SF49">
    <property type="entry name" value="RIBONUCLEASE 3-LIKE PROTEIN 2-RELATED"/>
    <property type="match status" value="1"/>
</dbReference>
<reference evidence="13 14" key="1">
    <citation type="journal article" date="2016" name="G3 (Bethesda)">
        <title>First Draft Assembly and Annotation of the Genome of a California Endemic Oak Quercus lobata Nee (Fagaceae).</title>
        <authorList>
            <person name="Sork V.L."/>
            <person name="Fitz-Gibbon S.T."/>
            <person name="Puiu D."/>
            <person name="Crepeau M."/>
            <person name="Gugger P.F."/>
            <person name="Sherman R."/>
            <person name="Stevens K."/>
            <person name="Langley C.H."/>
            <person name="Pellegrini M."/>
            <person name="Salzberg S.L."/>
        </authorList>
    </citation>
    <scope>NUCLEOTIDE SEQUENCE [LARGE SCALE GENOMIC DNA]</scope>
    <source>
        <strain evidence="13 14">cv. SW786</strain>
    </source>
</reference>
<accession>A0A7N2M8Z2</accession>
<evidence type="ECO:0000259" key="11">
    <source>
        <dbReference type="PROSITE" id="PS50137"/>
    </source>
</evidence>
<dbReference type="Pfam" id="PF00636">
    <property type="entry name" value="Ribonuclease_3"/>
    <property type="match status" value="1"/>
</dbReference>
<keyword evidence="7" id="KW-0460">Magnesium</keyword>
<dbReference type="PROSITE" id="PS50137">
    <property type="entry name" value="DS_RBD"/>
    <property type="match status" value="2"/>
</dbReference>
<comment type="cofactor">
    <cofactor evidence="2">
        <name>Mg(2+)</name>
        <dbReference type="ChEBI" id="CHEBI:18420"/>
    </cofactor>
</comment>
<dbReference type="GO" id="GO:0005634">
    <property type="term" value="C:nucleus"/>
    <property type="evidence" value="ECO:0007669"/>
    <property type="project" value="TreeGrafter"/>
</dbReference>
<evidence type="ECO:0000256" key="3">
    <source>
        <dbReference type="ARBA" id="ARBA00022722"/>
    </source>
</evidence>